<name>A0A510V385_9CELL</name>
<feature type="transmembrane region" description="Helical" evidence="3">
    <location>
        <begin position="213"/>
        <end position="235"/>
    </location>
</feature>
<sequence>MTATTGYRDTVRLLATAQKDAARSAPAYSRFVNRRLGRLLAAWAYRRGLSPNAVTGLSALATFTGIALLAIFPPSWLLGSAVALLLVLGYALDSADGQVARLTGRGSSAGEWLDHVVDATKISAMPLALLVGLFRFESVPVGWLAVPLVHAVAGAVLFFAMILTEQLRRAHGVRSVAATGGRAPWLRSVLAIPTDYGVLCLAFFLFGAPVAFMVVYTAVVACTALFTAAACAKWFREMGQIGIS</sequence>
<organism evidence="4 5">
    <name type="scientific">Cellulomonas xylanilytica</name>
    <dbReference type="NCBI Taxonomy" id="233583"/>
    <lineage>
        <taxon>Bacteria</taxon>
        <taxon>Bacillati</taxon>
        <taxon>Actinomycetota</taxon>
        <taxon>Actinomycetes</taxon>
        <taxon>Micrococcales</taxon>
        <taxon>Cellulomonadaceae</taxon>
        <taxon>Cellulomonas</taxon>
    </lineage>
</organism>
<feature type="transmembrane region" description="Helical" evidence="3">
    <location>
        <begin position="53"/>
        <end position="71"/>
    </location>
</feature>
<proteinExistence type="inferred from homology"/>
<dbReference type="PROSITE" id="PS00379">
    <property type="entry name" value="CDP_ALCOHOL_P_TRANSF"/>
    <property type="match status" value="1"/>
</dbReference>
<dbReference type="InterPro" id="IPR048254">
    <property type="entry name" value="CDP_ALCOHOL_P_TRANSF_CS"/>
</dbReference>
<feature type="transmembrane region" description="Helical" evidence="3">
    <location>
        <begin position="142"/>
        <end position="164"/>
    </location>
</feature>
<evidence type="ECO:0000256" key="3">
    <source>
        <dbReference type="SAM" id="Phobius"/>
    </source>
</evidence>
<evidence type="ECO:0000256" key="1">
    <source>
        <dbReference type="ARBA" id="ARBA00022679"/>
    </source>
</evidence>
<evidence type="ECO:0000313" key="4">
    <source>
        <dbReference type="EMBL" id="GEK21328.1"/>
    </source>
</evidence>
<keyword evidence="5" id="KW-1185">Reference proteome</keyword>
<comment type="similarity">
    <text evidence="2">Belongs to the CDP-alcohol phosphatidyltransferase class-I family.</text>
</comment>
<dbReference type="EMBL" id="BJUB01000005">
    <property type="protein sequence ID" value="GEK21328.1"/>
    <property type="molecule type" value="Genomic_DNA"/>
</dbReference>
<evidence type="ECO:0000256" key="2">
    <source>
        <dbReference type="RuleBase" id="RU003750"/>
    </source>
</evidence>
<keyword evidence="3" id="KW-1133">Transmembrane helix</keyword>
<comment type="caution">
    <text evidence="4">The sequence shown here is derived from an EMBL/GenBank/DDBJ whole genome shotgun (WGS) entry which is preliminary data.</text>
</comment>
<dbReference type="RefSeq" id="WP_146927142.1">
    <property type="nucleotide sequence ID" value="NZ_BJUB01000005.1"/>
</dbReference>
<accession>A0A510V385</accession>
<dbReference type="Gene3D" id="1.20.120.1760">
    <property type="match status" value="1"/>
</dbReference>
<reference evidence="4 5" key="1">
    <citation type="submission" date="2019-07" db="EMBL/GenBank/DDBJ databases">
        <title>Whole genome shotgun sequence of Cellulomonas xylanilytica NBRC 101102.</title>
        <authorList>
            <person name="Hosoyama A."/>
            <person name="Uohara A."/>
            <person name="Ohji S."/>
            <person name="Ichikawa N."/>
        </authorList>
    </citation>
    <scope>NUCLEOTIDE SEQUENCE [LARGE SCALE GENOMIC DNA]</scope>
    <source>
        <strain evidence="4 5">NBRC 101102</strain>
    </source>
</reference>
<dbReference type="InterPro" id="IPR043130">
    <property type="entry name" value="CDP-OH_PTrfase_TM_dom"/>
</dbReference>
<gene>
    <name evidence="4" type="ORF">CXY01_18480</name>
</gene>
<dbReference type="AlphaFoldDB" id="A0A510V385"/>
<feature type="transmembrane region" description="Helical" evidence="3">
    <location>
        <begin position="185"/>
        <end position="207"/>
    </location>
</feature>
<evidence type="ECO:0000313" key="5">
    <source>
        <dbReference type="Proteomes" id="UP000321118"/>
    </source>
</evidence>
<dbReference type="InterPro" id="IPR000462">
    <property type="entry name" value="CDP-OH_P_trans"/>
</dbReference>
<dbReference type="Proteomes" id="UP000321118">
    <property type="component" value="Unassembled WGS sequence"/>
</dbReference>
<keyword evidence="3" id="KW-0472">Membrane</keyword>
<protein>
    <submittedName>
        <fullName evidence="4">CDP-alcohol phosphatidyltransferase</fullName>
    </submittedName>
</protein>
<dbReference type="OrthoDB" id="7390033at2"/>
<keyword evidence="3" id="KW-0812">Transmembrane</keyword>
<dbReference type="Pfam" id="PF01066">
    <property type="entry name" value="CDP-OH_P_transf"/>
    <property type="match status" value="1"/>
</dbReference>
<dbReference type="GO" id="GO:0008654">
    <property type="term" value="P:phospholipid biosynthetic process"/>
    <property type="evidence" value="ECO:0007669"/>
    <property type="project" value="InterPro"/>
</dbReference>
<dbReference type="GO" id="GO:0016780">
    <property type="term" value="F:phosphotransferase activity, for other substituted phosphate groups"/>
    <property type="evidence" value="ECO:0007669"/>
    <property type="project" value="InterPro"/>
</dbReference>
<dbReference type="GO" id="GO:0016020">
    <property type="term" value="C:membrane"/>
    <property type="evidence" value="ECO:0007669"/>
    <property type="project" value="InterPro"/>
</dbReference>
<keyword evidence="1 2" id="KW-0808">Transferase</keyword>